<dbReference type="InterPro" id="IPR009744">
    <property type="entry name" value="VirC1"/>
</dbReference>
<proteinExistence type="predicted"/>
<dbReference type="AlphaFoldDB" id="A0A1S7SBB6"/>
<dbReference type="PANTHER" id="PTHR13696:SF96">
    <property type="entry name" value="COBQ_COBB_MIND_PARA NUCLEOTIDE BINDING DOMAIN-CONTAINING PROTEIN"/>
    <property type="match status" value="1"/>
</dbReference>
<organism evidence="1 2">
    <name type="scientific">Agrobacterium tumefaciens str. Kerr 14</name>
    <dbReference type="NCBI Taxonomy" id="1183424"/>
    <lineage>
        <taxon>Bacteria</taxon>
        <taxon>Pseudomonadati</taxon>
        <taxon>Pseudomonadota</taxon>
        <taxon>Alphaproteobacteria</taxon>
        <taxon>Hyphomicrobiales</taxon>
        <taxon>Rhizobiaceae</taxon>
        <taxon>Rhizobium/Agrobacterium group</taxon>
        <taxon>Agrobacterium</taxon>
        <taxon>Agrobacterium tumefaciens complex</taxon>
    </lineage>
</organism>
<reference evidence="1 2" key="1">
    <citation type="submission" date="2016-01" db="EMBL/GenBank/DDBJ databases">
        <authorList>
            <person name="Oliw E.H."/>
        </authorList>
    </citation>
    <scope>NUCLEOTIDE SEQUENCE [LARGE SCALE GENOMIC DNA]</scope>
    <source>
        <strain evidence="1 2">Kerr 14</strain>
    </source>
</reference>
<dbReference type="RefSeq" id="WP_080867608.1">
    <property type="nucleotide sequence ID" value="NZ_LT009732.1"/>
</dbReference>
<dbReference type="InterPro" id="IPR050678">
    <property type="entry name" value="DNA_Partitioning_ATPase"/>
</dbReference>
<gene>
    <name evidence="1" type="primary">virC</name>
    <name evidence="1" type="ORF">AGR4C_pa60016</name>
</gene>
<accession>A0A1S7SBB6</accession>
<protein>
    <submittedName>
        <fullName evidence="1">Protein virC1</fullName>
    </submittedName>
</protein>
<name>A0A1S7SBB6_AGRTU</name>
<dbReference type="InterPro" id="IPR027417">
    <property type="entry name" value="P-loop_NTPase"/>
</dbReference>
<evidence type="ECO:0000313" key="2">
    <source>
        <dbReference type="Proteomes" id="UP000191897"/>
    </source>
</evidence>
<dbReference type="Pfam" id="PF07015">
    <property type="entry name" value="VirC1"/>
    <property type="match status" value="1"/>
</dbReference>
<dbReference type="EMBL" id="FBWC01000037">
    <property type="protein sequence ID" value="CUX65776.1"/>
    <property type="molecule type" value="Genomic_DNA"/>
</dbReference>
<dbReference type="Proteomes" id="UP000191897">
    <property type="component" value="Unassembled WGS sequence"/>
</dbReference>
<dbReference type="CDD" id="cd02042">
    <property type="entry name" value="ParAB_family"/>
    <property type="match status" value="1"/>
</dbReference>
<sequence>MKLITCCSFKGGAGKTTALMGLCSALAADGKTVALFEADENRPLTRWMDNAIDAGTWDTSCAVFVAEELALLEDVYRQAEIAGYDYALADTHGGSSELNNTIIASSDFLLVPTTLTPIDIDEALSTYRYIIELLIAENLHAHTAALQQRVPVGRTTQSRRAAARLLSVLPQFETPMFERDAFAAMKQRGMLHLTLARMAANPGARLMAQNYETALAEVKALAAFVLQTLEGRGPIQYNEALNDYALDVPQDQRFYAAFEDLPMQVGFAQENKVT</sequence>
<dbReference type="Gene3D" id="3.40.50.300">
    <property type="entry name" value="P-loop containing nucleotide triphosphate hydrolases"/>
    <property type="match status" value="1"/>
</dbReference>
<dbReference type="PANTHER" id="PTHR13696">
    <property type="entry name" value="P-LOOP CONTAINING NUCLEOSIDE TRIPHOSPHATE HYDROLASE"/>
    <property type="match status" value="1"/>
</dbReference>
<evidence type="ECO:0000313" key="1">
    <source>
        <dbReference type="EMBL" id="CUX65776.1"/>
    </source>
</evidence>
<dbReference type="NCBIfam" id="NF010423">
    <property type="entry name" value="PRK13849.1"/>
    <property type="match status" value="1"/>
</dbReference>
<dbReference type="SUPFAM" id="SSF52540">
    <property type="entry name" value="P-loop containing nucleoside triphosphate hydrolases"/>
    <property type="match status" value="1"/>
</dbReference>